<comment type="caution">
    <text evidence="2">The sequence shown here is derived from an EMBL/GenBank/DDBJ whole genome shotgun (WGS) entry which is preliminary data.</text>
</comment>
<accession>A0ABR2UUG6</accession>
<dbReference type="EMBL" id="JARVKF010000394">
    <property type="protein sequence ID" value="KAK9418041.1"/>
    <property type="molecule type" value="Genomic_DNA"/>
</dbReference>
<dbReference type="InterPro" id="IPR051710">
    <property type="entry name" value="Phosphatase_SH3-domain"/>
</dbReference>
<dbReference type="Pfam" id="PF00300">
    <property type="entry name" value="His_Phos_1"/>
    <property type="match status" value="1"/>
</dbReference>
<gene>
    <name evidence="2" type="ORF">SUNI508_08470</name>
</gene>
<proteinExistence type="predicted"/>
<dbReference type="SMART" id="SM00855">
    <property type="entry name" value="PGAM"/>
    <property type="match status" value="1"/>
</dbReference>
<dbReference type="Gene3D" id="3.40.50.1240">
    <property type="entry name" value="Phosphoglycerate mutase-like"/>
    <property type="match status" value="1"/>
</dbReference>
<reference evidence="2 3" key="1">
    <citation type="journal article" date="2024" name="J. Plant Pathol.">
        <title>Sequence and assembly of the genome of Seiridium unicorne, isolate CBS 538.82, causal agent of cypress canker disease.</title>
        <authorList>
            <person name="Scali E."/>
            <person name="Rocca G.D."/>
            <person name="Danti R."/>
            <person name="Garbelotto M."/>
            <person name="Barberini S."/>
            <person name="Baroncelli R."/>
            <person name="Emiliani G."/>
        </authorList>
    </citation>
    <scope>NUCLEOTIDE SEQUENCE [LARGE SCALE GENOMIC DNA]</scope>
    <source>
        <strain evidence="2 3">BM-138-508</strain>
    </source>
</reference>
<protein>
    <submittedName>
        <fullName evidence="2">Histidine phosphatase superfamily</fullName>
    </submittedName>
</protein>
<evidence type="ECO:0000256" key="1">
    <source>
        <dbReference type="SAM" id="MobiDB-lite"/>
    </source>
</evidence>
<dbReference type="PANTHER" id="PTHR16469:SF51">
    <property type="entry name" value="TRANSCRIPTION FACTOR TAU 55 KDA SUBUNIT"/>
    <property type="match status" value="1"/>
</dbReference>
<feature type="region of interest" description="Disordered" evidence="1">
    <location>
        <begin position="221"/>
        <end position="243"/>
    </location>
</feature>
<feature type="compositionally biased region" description="Basic and acidic residues" evidence="1">
    <location>
        <begin position="221"/>
        <end position="242"/>
    </location>
</feature>
<dbReference type="InterPro" id="IPR013078">
    <property type="entry name" value="His_Pase_superF_clade-1"/>
</dbReference>
<evidence type="ECO:0000313" key="2">
    <source>
        <dbReference type="EMBL" id="KAK9418041.1"/>
    </source>
</evidence>
<sequence>MSLEYIYVTRHGFRSSFTVDPASGVYTSNIHSPTKIPTDPPLTSYGVEQANELADHLLKLEPPIDQVYSSPYYRCLQTIDPFVVKRNKIAPAQGSSAKIRVEGGISEWFGHAPWHHPAPAPLSRLQELFPSIDGGYASQITPASNGETLSQLHDRVASALDIIIGQCDKEGKKAIVLCTHAAAVIALGRVLTGNMPKGVEEEDFAAFTCGLSIYRRRKGDYNQESVRETPADHDPAAEHRQSAEIVDPHSPAPAARDATPKWKGGLGVAGGWTCEADSSCSFLKGGPERGWRFSGDESFSTIGNHSLAGSGAGLGVDVEVQGTRTRKGIGQQSPDGSKL</sequence>
<dbReference type="SUPFAM" id="SSF53254">
    <property type="entry name" value="Phosphoglycerate mutase-like"/>
    <property type="match status" value="1"/>
</dbReference>
<dbReference type="CDD" id="cd07067">
    <property type="entry name" value="HP_PGM_like"/>
    <property type="match status" value="1"/>
</dbReference>
<dbReference type="Proteomes" id="UP001408356">
    <property type="component" value="Unassembled WGS sequence"/>
</dbReference>
<keyword evidence="3" id="KW-1185">Reference proteome</keyword>
<evidence type="ECO:0000313" key="3">
    <source>
        <dbReference type="Proteomes" id="UP001408356"/>
    </source>
</evidence>
<organism evidence="2 3">
    <name type="scientific">Seiridium unicorne</name>
    <dbReference type="NCBI Taxonomy" id="138068"/>
    <lineage>
        <taxon>Eukaryota</taxon>
        <taxon>Fungi</taxon>
        <taxon>Dikarya</taxon>
        <taxon>Ascomycota</taxon>
        <taxon>Pezizomycotina</taxon>
        <taxon>Sordariomycetes</taxon>
        <taxon>Xylariomycetidae</taxon>
        <taxon>Amphisphaeriales</taxon>
        <taxon>Sporocadaceae</taxon>
        <taxon>Seiridium</taxon>
    </lineage>
</organism>
<dbReference type="InterPro" id="IPR029033">
    <property type="entry name" value="His_PPase_superfam"/>
</dbReference>
<dbReference type="PANTHER" id="PTHR16469">
    <property type="entry name" value="UBIQUITIN-ASSOCIATED AND SH3 DOMAIN-CONTAINING BA-RELATED"/>
    <property type="match status" value="1"/>
</dbReference>
<name>A0ABR2UUG6_9PEZI</name>